<dbReference type="OrthoDB" id="166803at2759"/>
<feature type="transmembrane region" description="Helical" evidence="11">
    <location>
        <begin position="76"/>
        <end position="102"/>
    </location>
</feature>
<comment type="subcellular location">
    <subcellularLocation>
        <location evidence="2">Golgi apparatus membrane</location>
        <topology evidence="2">Multi-pass membrane protein</topology>
    </subcellularLocation>
</comment>
<keyword evidence="8" id="KW-0333">Golgi apparatus</keyword>
<comment type="similarity">
    <text evidence="3">Belongs to the TVP38/TMEM64 family.</text>
</comment>
<dbReference type="Pfam" id="PF09335">
    <property type="entry name" value="VTT_dom"/>
    <property type="match status" value="1"/>
</dbReference>
<evidence type="ECO:0000256" key="11">
    <source>
        <dbReference type="SAM" id="Phobius"/>
    </source>
</evidence>
<evidence type="ECO:0000256" key="10">
    <source>
        <dbReference type="SAM" id="MobiDB-lite"/>
    </source>
</evidence>
<name>A0A0B7NJH8_9FUNG</name>
<feature type="transmembrane region" description="Helical" evidence="11">
    <location>
        <begin position="200"/>
        <end position="220"/>
    </location>
</feature>
<feature type="transmembrane region" description="Helical" evidence="11">
    <location>
        <begin position="47"/>
        <end position="70"/>
    </location>
</feature>
<feature type="domain" description="VTT" evidence="12">
    <location>
        <begin position="68"/>
        <end position="177"/>
    </location>
</feature>
<feature type="region of interest" description="Disordered" evidence="10">
    <location>
        <begin position="250"/>
        <end position="270"/>
    </location>
</feature>
<evidence type="ECO:0000256" key="6">
    <source>
        <dbReference type="ARBA" id="ARBA00022692"/>
    </source>
</evidence>
<dbReference type="PANTHER" id="PTHR47549">
    <property type="entry name" value="GOLGI APPARATUS MEMBRANE PROTEIN TVP38-RELATED"/>
    <property type="match status" value="1"/>
</dbReference>
<keyword evidence="7 11" id="KW-1133">Transmembrane helix</keyword>
<accession>A0A0B7NJH8</accession>
<dbReference type="GO" id="GO:0000139">
    <property type="term" value="C:Golgi membrane"/>
    <property type="evidence" value="ECO:0007669"/>
    <property type="project" value="UniProtKB-SubCell"/>
</dbReference>
<evidence type="ECO:0000259" key="12">
    <source>
        <dbReference type="Pfam" id="PF09335"/>
    </source>
</evidence>
<evidence type="ECO:0000313" key="13">
    <source>
        <dbReference type="EMBL" id="CEP15103.1"/>
    </source>
</evidence>
<dbReference type="EMBL" id="LN731879">
    <property type="protein sequence ID" value="CEP15103.1"/>
    <property type="molecule type" value="Genomic_DNA"/>
</dbReference>
<evidence type="ECO:0000256" key="8">
    <source>
        <dbReference type="ARBA" id="ARBA00023034"/>
    </source>
</evidence>
<evidence type="ECO:0000256" key="3">
    <source>
        <dbReference type="ARBA" id="ARBA00008640"/>
    </source>
</evidence>
<evidence type="ECO:0000256" key="2">
    <source>
        <dbReference type="ARBA" id="ARBA00004653"/>
    </source>
</evidence>
<evidence type="ECO:0000313" key="14">
    <source>
        <dbReference type="Proteomes" id="UP000054107"/>
    </source>
</evidence>
<protein>
    <recommendedName>
        <fullName evidence="4">Golgi apparatus membrane protein TVP38</fullName>
    </recommendedName>
    <alternativeName>
        <fullName evidence="5">Golgi apparatus membrane protein tvp38</fullName>
    </alternativeName>
</protein>
<organism evidence="13 14">
    <name type="scientific">Parasitella parasitica</name>
    <dbReference type="NCBI Taxonomy" id="35722"/>
    <lineage>
        <taxon>Eukaryota</taxon>
        <taxon>Fungi</taxon>
        <taxon>Fungi incertae sedis</taxon>
        <taxon>Mucoromycota</taxon>
        <taxon>Mucoromycotina</taxon>
        <taxon>Mucoromycetes</taxon>
        <taxon>Mucorales</taxon>
        <taxon>Mucorineae</taxon>
        <taxon>Mucoraceae</taxon>
        <taxon>Parasitella</taxon>
    </lineage>
</organism>
<dbReference type="GO" id="GO:0016192">
    <property type="term" value="P:vesicle-mediated transport"/>
    <property type="evidence" value="ECO:0007669"/>
    <property type="project" value="TreeGrafter"/>
</dbReference>
<sequence>MLQKRSIFTIGAGIVVLIMIIGAFAAYRATIMDLIQSIAIEMRTQPYSSLVLTLLIIITSVPPMIGFTFASTLTGFIYGFPGGIFTAQSGAFIGAVVAFRLIKKYNFSRFIRMSPSKQEKYIAIQEAIEQGGFKMIMLIRLSPIPWPIQNMILSILPTISTQQFLLSSFLSSFKVSVEVWVGSQLADISNPNLPPSAHRIAMMVMGVGVFILVAVAWWLYRLTMQKVDEMAVGRLGEKYHNQHHHDVVSVVTHGPSTPSSGNQSPSKKEM</sequence>
<evidence type="ECO:0000256" key="9">
    <source>
        <dbReference type="ARBA" id="ARBA00023136"/>
    </source>
</evidence>
<dbReference type="PANTHER" id="PTHR47549:SF1">
    <property type="entry name" value="GOLGI APPARATUS MEMBRANE PROTEIN TVP38"/>
    <property type="match status" value="1"/>
</dbReference>
<gene>
    <name evidence="13" type="primary">PARPA_09304.1 scaffold 36060</name>
</gene>
<dbReference type="InterPro" id="IPR051076">
    <property type="entry name" value="Golgi_membrane_TVP38/TMEM64"/>
</dbReference>
<reference evidence="13 14" key="1">
    <citation type="submission" date="2014-09" db="EMBL/GenBank/DDBJ databases">
        <authorList>
            <person name="Ellenberger Sabrina"/>
        </authorList>
    </citation>
    <scope>NUCLEOTIDE SEQUENCE [LARGE SCALE GENOMIC DNA]</scope>
    <source>
        <strain evidence="13 14">CBS 412.66</strain>
    </source>
</reference>
<dbReference type="AlphaFoldDB" id="A0A0B7NJH8"/>
<evidence type="ECO:0000256" key="5">
    <source>
        <dbReference type="ARBA" id="ARBA00020673"/>
    </source>
</evidence>
<evidence type="ECO:0000256" key="4">
    <source>
        <dbReference type="ARBA" id="ARBA00013533"/>
    </source>
</evidence>
<dbReference type="InterPro" id="IPR032816">
    <property type="entry name" value="VTT_dom"/>
</dbReference>
<dbReference type="Proteomes" id="UP000054107">
    <property type="component" value="Unassembled WGS sequence"/>
</dbReference>
<feature type="compositionally biased region" description="Polar residues" evidence="10">
    <location>
        <begin position="254"/>
        <end position="270"/>
    </location>
</feature>
<keyword evidence="9 11" id="KW-0472">Membrane</keyword>
<dbReference type="GO" id="GO:0000022">
    <property type="term" value="P:mitotic spindle elongation"/>
    <property type="evidence" value="ECO:0007669"/>
    <property type="project" value="TreeGrafter"/>
</dbReference>
<dbReference type="STRING" id="35722.A0A0B7NJH8"/>
<comment type="function">
    <text evidence="1">Golgi membrane protein involved in vesicular trafficking and spindle migration.</text>
</comment>
<feature type="transmembrane region" description="Helical" evidence="11">
    <location>
        <begin position="144"/>
        <end position="165"/>
    </location>
</feature>
<evidence type="ECO:0000256" key="1">
    <source>
        <dbReference type="ARBA" id="ARBA00002978"/>
    </source>
</evidence>
<keyword evidence="14" id="KW-1185">Reference proteome</keyword>
<evidence type="ECO:0000256" key="7">
    <source>
        <dbReference type="ARBA" id="ARBA00022989"/>
    </source>
</evidence>
<keyword evidence="6 11" id="KW-0812">Transmembrane</keyword>
<feature type="transmembrane region" description="Helical" evidence="11">
    <location>
        <begin position="6"/>
        <end position="27"/>
    </location>
</feature>
<proteinExistence type="inferred from homology"/>